<protein>
    <submittedName>
        <fullName evidence="1">Uncharacterized protein</fullName>
    </submittedName>
</protein>
<proteinExistence type="predicted"/>
<organism evidence="1 2">
    <name type="scientific">Nesidiocoris tenuis</name>
    <dbReference type="NCBI Taxonomy" id="355587"/>
    <lineage>
        <taxon>Eukaryota</taxon>
        <taxon>Metazoa</taxon>
        <taxon>Ecdysozoa</taxon>
        <taxon>Arthropoda</taxon>
        <taxon>Hexapoda</taxon>
        <taxon>Insecta</taxon>
        <taxon>Pterygota</taxon>
        <taxon>Neoptera</taxon>
        <taxon>Paraneoptera</taxon>
        <taxon>Hemiptera</taxon>
        <taxon>Heteroptera</taxon>
        <taxon>Panheteroptera</taxon>
        <taxon>Cimicomorpha</taxon>
        <taxon>Miridae</taxon>
        <taxon>Dicyphina</taxon>
        <taxon>Nesidiocoris</taxon>
    </lineage>
</organism>
<dbReference type="EMBL" id="AP028909">
    <property type="protein sequence ID" value="BES89576.1"/>
    <property type="molecule type" value="Genomic_DNA"/>
</dbReference>
<gene>
    <name evidence="1" type="ORF">NTJ_02383</name>
</gene>
<evidence type="ECO:0000313" key="2">
    <source>
        <dbReference type="Proteomes" id="UP001307889"/>
    </source>
</evidence>
<sequence>MGQPPHPRSGYHLIALTALTCPPQPKTDLLETFKTEPAIYRRSRSPVRTGLGREIFQGFPFVARLVYDVFFQTILPSSSPPNPFPFPLEFSPFLSFFAFFAVFRELISRPFLGGKSKESPGTEYEHIFLSTHHFYVA</sequence>
<keyword evidence="2" id="KW-1185">Reference proteome</keyword>
<evidence type="ECO:0000313" key="1">
    <source>
        <dbReference type="EMBL" id="BES89576.1"/>
    </source>
</evidence>
<accession>A0ABN7AB80</accession>
<name>A0ABN7AB80_9HEMI</name>
<dbReference type="Proteomes" id="UP001307889">
    <property type="component" value="Chromosome 1"/>
</dbReference>
<reference evidence="1 2" key="1">
    <citation type="submission" date="2023-09" db="EMBL/GenBank/DDBJ databases">
        <title>Nesidiocoris tenuis whole genome shotgun sequence.</title>
        <authorList>
            <person name="Shibata T."/>
            <person name="Shimoda M."/>
            <person name="Kobayashi T."/>
            <person name="Uehara T."/>
        </authorList>
    </citation>
    <scope>NUCLEOTIDE SEQUENCE [LARGE SCALE GENOMIC DNA]</scope>
    <source>
        <strain evidence="1 2">Japan</strain>
    </source>
</reference>